<dbReference type="PANTHER" id="PTHR43578">
    <property type="entry name" value="NADH-QUINONE OXIDOREDUCTASE SUBUNIT F"/>
    <property type="match status" value="1"/>
</dbReference>
<dbReference type="SUPFAM" id="SSF52833">
    <property type="entry name" value="Thioredoxin-like"/>
    <property type="match status" value="1"/>
</dbReference>
<dbReference type="InterPro" id="IPR036249">
    <property type="entry name" value="Thioredoxin-like_sf"/>
</dbReference>
<dbReference type="CDD" id="cd02980">
    <property type="entry name" value="TRX_Fd_family"/>
    <property type="match status" value="1"/>
</dbReference>
<dbReference type="Gene3D" id="3.40.30.10">
    <property type="entry name" value="Glutaredoxin"/>
    <property type="match status" value="1"/>
</dbReference>
<dbReference type="PANTHER" id="PTHR43578:SF3">
    <property type="entry name" value="NADH-QUINONE OXIDOREDUCTASE SUBUNIT F"/>
    <property type="match status" value="1"/>
</dbReference>
<dbReference type="GO" id="GO:0046872">
    <property type="term" value="F:metal ion binding"/>
    <property type="evidence" value="ECO:0007669"/>
    <property type="project" value="UniProtKB-KW"/>
</dbReference>
<sequence length="123" mass="13521">MKSLAELKAIRERMQGQVGMRSEDDSQIRVVVGMATCGIASGARPVLKTLADAVQEKKLSNVMVTQTGCIGLCKYEPIVEVMEPGKDKVTYVKMTPEKALEVVDRHLIRGQVVTEYTLGNIKL</sequence>
<protein>
    <submittedName>
        <fullName evidence="4">(2Fe-2S) ferredoxin domain-containing protein</fullName>
    </submittedName>
</protein>
<dbReference type="GO" id="GO:0051536">
    <property type="term" value="F:iron-sulfur cluster binding"/>
    <property type="evidence" value="ECO:0007669"/>
    <property type="project" value="UniProtKB-KW"/>
</dbReference>
<keyword evidence="3" id="KW-0411">Iron-sulfur</keyword>
<keyword evidence="1" id="KW-0479">Metal-binding</keyword>
<dbReference type="EMBL" id="DVIT01000013">
    <property type="protein sequence ID" value="HIS46569.1"/>
    <property type="molecule type" value="Genomic_DNA"/>
</dbReference>
<reference evidence="4" key="1">
    <citation type="submission" date="2020-10" db="EMBL/GenBank/DDBJ databases">
        <authorList>
            <person name="Gilroy R."/>
        </authorList>
    </citation>
    <scope>NUCLEOTIDE SEQUENCE</scope>
    <source>
        <strain evidence="4">CHK178-757</strain>
    </source>
</reference>
<evidence type="ECO:0000313" key="4">
    <source>
        <dbReference type="EMBL" id="HIS46569.1"/>
    </source>
</evidence>
<evidence type="ECO:0000256" key="3">
    <source>
        <dbReference type="ARBA" id="ARBA00023014"/>
    </source>
</evidence>
<gene>
    <name evidence="4" type="ORF">IAB46_03240</name>
</gene>
<organism evidence="4 5">
    <name type="scientific">Candidatus Scybalocola faecigallinarum</name>
    <dbReference type="NCBI Taxonomy" id="2840941"/>
    <lineage>
        <taxon>Bacteria</taxon>
        <taxon>Bacillati</taxon>
        <taxon>Bacillota</taxon>
        <taxon>Clostridia</taxon>
        <taxon>Lachnospirales</taxon>
        <taxon>Lachnospiraceae</taxon>
        <taxon>Lachnospiraceae incertae sedis</taxon>
        <taxon>Candidatus Scybalocola (ex Gilroy et al. 2021)</taxon>
    </lineage>
</organism>
<evidence type="ECO:0000256" key="2">
    <source>
        <dbReference type="ARBA" id="ARBA00023004"/>
    </source>
</evidence>
<reference evidence="4" key="2">
    <citation type="journal article" date="2021" name="PeerJ">
        <title>Extensive microbial diversity within the chicken gut microbiome revealed by metagenomics and culture.</title>
        <authorList>
            <person name="Gilroy R."/>
            <person name="Ravi A."/>
            <person name="Getino M."/>
            <person name="Pursley I."/>
            <person name="Horton D.L."/>
            <person name="Alikhan N.F."/>
            <person name="Baker D."/>
            <person name="Gharbi K."/>
            <person name="Hall N."/>
            <person name="Watson M."/>
            <person name="Adriaenssens E.M."/>
            <person name="Foster-Nyarko E."/>
            <person name="Jarju S."/>
            <person name="Secka A."/>
            <person name="Antonio M."/>
            <person name="Oren A."/>
            <person name="Chaudhuri R.R."/>
            <person name="La Ragione R."/>
            <person name="Hildebrand F."/>
            <person name="Pallen M.J."/>
        </authorList>
    </citation>
    <scope>NUCLEOTIDE SEQUENCE</scope>
    <source>
        <strain evidence="4">CHK178-757</strain>
    </source>
</reference>
<keyword evidence="2" id="KW-0408">Iron</keyword>
<comment type="caution">
    <text evidence="4">The sequence shown here is derived from an EMBL/GenBank/DDBJ whole genome shotgun (WGS) entry which is preliminary data.</text>
</comment>
<name>A0A9D1F3H2_9FIRM</name>
<evidence type="ECO:0000256" key="1">
    <source>
        <dbReference type="ARBA" id="ARBA00022723"/>
    </source>
</evidence>
<dbReference type="AlphaFoldDB" id="A0A9D1F3H2"/>
<proteinExistence type="predicted"/>
<accession>A0A9D1F3H2</accession>
<dbReference type="Proteomes" id="UP000823927">
    <property type="component" value="Unassembled WGS sequence"/>
</dbReference>
<evidence type="ECO:0000313" key="5">
    <source>
        <dbReference type="Proteomes" id="UP000823927"/>
    </source>
</evidence>